<comment type="caution">
    <text evidence="1">The sequence shown here is derived from an EMBL/GenBank/DDBJ whole genome shotgun (WGS) entry which is preliminary data.</text>
</comment>
<gene>
    <name evidence="1" type="ORF">GALL_312080</name>
</gene>
<accession>A0A1J5RFQ1</accession>
<sequence length="137" mass="14373">MDLELDSDLLRSLDEAAVEELLALEVGTPEFEDAFWLAMTPAGLPSAPTTNAWVWFAGLPQALSLKALRLVALRRPLTALATAAIRHGAAAVAAELAMVLAAAARRSPADPVRSTAGPGRVAAVLNPRLSRPNPFLA</sequence>
<evidence type="ECO:0000313" key="1">
    <source>
        <dbReference type="EMBL" id="OIQ86949.1"/>
    </source>
</evidence>
<dbReference type="AlphaFoldDB" id="A0A1J5RFQ1"/>
<dbReference type="EMBL" id="MLJW01000450">
    <property type="protein sequence ID" value="OIQ86949.1"/>
    <property type="molecule type" value="Genomic_DNA"/>
</dbReference>
<name>A0A1J5RFQ1_9ZZZZ</name>
<proteinExistence type="predicted"/>
<organism evidence="1">
    <name type="scientific">mine drainage metagenome</name>
    <dbReference type="NCBI Taxonomy" id="410659"/>
    <lineage>
        <taxon>unclassified sequences</taxon>
        <taxon>metagenomes</taxon>
        <taxon>ecological metagenomes</taxon>
    </lineage>
</organism>
<protein>
    <submittedName>
        <fullName evidence="1">Uncharacterized protein</fullName>
    </submittedName>
</protein>
<reference evidence="1" key="1">
    <citation type="submission" date="2016-10" db="EMBL/GenBank/DDBJ databases">
        <title>Sequence of Gallionella enrichment culture.</title>
        <authorList>
            <person name="Poehlein A."/>
            <person name="Muehling M."/>
            <person name="Daniel R."/>
        </authorList>
    </citation>
    <scope>NUCLEOTIDE SEQUENCE</scope>
</reference>